<dbReference type="PANTHER" id="PTHR35895:SF1">
    <property type="entry name" value="LIPID-BINDING SERUM GLYCOPROTEIN C-TERMINAL DOMAIN-CONTAINING PROTEIN"/>
    <property type="match status" value="1"/>
</dbReference>
<dbReference type="OrthoDB" id="2439075at2759"/>
<protein>
    <submittedName>
        <fullName evidence="3">Uncharacterized protein</fullName>
    </submittedName>
</protein>
<dbReference type="EMBL" id="JAABOA010000175">
    <property type="protein sequence ID" value="KAF9585476.1"/>
    <property type="molecule type" value="Genomic_DNA"/>
</dbReference>
<feature type="transmembrane region" description="Helical" evidence="2">
    <location>
        <begin position="70"/>
        <end position="94"/>
    </location>
</feature>
<keyword evidence="2" id="KW-0812">Transmembrane</keyword>
<evidence type="ECO:0000313" key="3">
    <source>
        <dbReference type="EMBL" id="KAF9585476.1"/>
    </source>
</evidence>
<dbReference type="PANTHER" id="PTHR35895">
    <property type="entry name" value="CHROMOSOME 16, WHOLE GENOME SHOTGUN SEQUENCE"/>
    <property type="match status" value="1"/>
</dbReference>
<feature type="compositionally biased region" description="Basic and acidic residues" evidence="1">
    <location>
        <begin position="24"/>
        <end position="59"/>
    </location>
</feature>
<gene>
    <name evidence="3" type="ORF">BGW38_002192</name>
</gene>
<accession>A0A9P6KHS5</accession>
<sequence length="194" mass="21534">MPSSSKASLTEKDDSRLPYPNNETEYRSITAEKRPVNDDLNNDDHESFQEHEYASEHPPRQKPFYRRKRVLITCAIGTVIFLAIFIPLLILVIIPKIAQALLDSSSMQVKQLNMASPAEEQMSVAVTAQVGGIPKIFSAELSFTEDVQVFWKDGLIGTMTLSPVSVKGGKGDIQQETGFKIVNGQLFAAFAKEM</sequence>
<proteinExistence type="predicted"/>
<keyword evidence="2" id="KW-1133">Transmembrane helix</keyword>
<feature type="region of interest" description="Disordered" evidence="1">
    <location>
        <begin position="1"/>
        <end position="60"/>
    </location>
</feature>
<feature type="non-terminal residue" evidence="3">
    <location>
        <position position="194"/>
    </location>
</feature>
<evidence type="ECO:0000256" key="2">
    <source>
        <dbReference type="SAM" id="Phobius"/>
    </source>
</evidence>
<name>A0A9P6KHS5_9FUNG</name>
<dbReference type="GO" id="GO:0000329">
    <property type="term" value="C:fungal-type vacuole membrane"/>
    <property type="evidence" value="ECO:0007669"/>
    <property type="project" value="InterPro"/>
</dbReference>
<keyword evidence="4" id="KW-1185">Reference proteome</keyword>
<comment type="caution">
    <text evidence="3">The sequence shown here is derived from an EMBL/GenBank/DDBJ whole genome shotgun (WGS) entry which is preliminary data.</text>
</comment>
<dbReference type="InterPro" id="IPR046368">
    <property type="entry name" value="Tag1"/>
</dbReference>
<organism evidence="3 4">
    <name type="scientific">Lunasporangiospora selenospora</name>
    <dbReference type="NCBI Taxonomy" id="979761"/>
    <lineage>
        <taxon>Eukaryota</taxon>
        <taxon>Fungi</taxon>
        <taxon>Fungi incertae sedis</taxon>
        <taxon>Mucoromycota</taxon>
        <taxon>Mortierellomycotina</taxon>
        <taxon>Mortierellomycetes</taxon>
        <taxon>Mortierellales</taxon>
        <taxon>Mortierellaceae</taxon>
        <taxon>Lunasporangiospora</taxon>
    </lineage>
</organism>
<reference evidence="3" key="1">
    <citation type="journal article" date="2020" name="Fungal Divers.">
        <title>Resolving the Mortierellaceae phylogeny through synthesis of multi-gene phylogenetics and phylogenomics.</title>
        <authorList>
            <person name="Vandepol N."/>
            <person name="Liber J."/>
            <person name="Desiro A."/>
            <person name="Na H."/>
            <person name="Kennedy M."/>
            <person name="Barry K."/>
            <person name="Grigoriev I.V."/>
            <person name="Miller A.N."/>
            <person name="O'Donnell K."/>
            <person name="Stajich J.E."/>
            <person name="Bonito G."/>
        </authorList>
    </citation>
    <scope>NUCLEOTIDE SEQUENCE</scope>
    <source>
        <strain evidence="3">KOD1015</strain>
    </source>
</reference>
<evidence type="ECO:0000256" key="1">
    <source>
        <dbReference type="SAM" id="MobiDB-lite"/>
    </source>
</evidence>
<keyword evidence="2" id="KW-0472">Membrane</keyword>
<dbReference type="Proteomes" id="UP000780801">
    <property type="component" value="Unassembled WGS sequence"/>
</dbReference>
<dbReference type="AlphaFoldDB" id="A0A9P6KHS5"/>
<evidence type="ECO:0000313" key="4">
    <source>
        <dbReference type="Proteomes" id="UP000780801"/>
    </source>
</evidence>